<evidence type="ECO:0000313" key="1">
    <source>
        <dbReference type="EMBL" id="SUA36686.1"/>
    </source>
</evidence>
<dbReference type="NCBIfam" id="TIGR01643">
    <property type="entry name" value="YD_repeat_2x"/>
    <property type="match status" value="2"/>
</dbReference>
<dbReference type="Proteomes" id="UP000254055">
    <property type="component" value="Unassembled WGS sequence"/>
</dbReference>
<name>A0A378WGU4_9NEIS</name>
<gene>
    <name evidence="1" type="ORF">NCTC12229_01114</name>
</gene>
<evidence type="ECO:0000313" key="2">
    <source>
        <dbReference type="Proteomes" id="UP000254055"/>
    </source>
</evidence>
<reference evidence="1 2" key="1">
    <citation type="submission" date="2018-06" db="EMBL/GenBank/DDBJ databases">
        <authorList>
            <consortium name="Pathogen Informatics"/>
            <person name="Doyle S."/>
        </authorList>
    </citation>
    <scope>NUCLEOTIDE SEQUENCE [LARGE SCALE GENOMIC DNA]</scope>
    <source>
        <strain evidence="1 2">NCTC12229</strain>
    </source>
</reference>
<dbReference type="InterPro" id="IPR006530">
    <property type="entry name" value="YD"/>
</dbReference>
<sequence length="154" mass="17529">MGRETRYRYNEQGLLAMIGGEGAQNQHIRYNQQLQPVEITRSHGHKTLFEYDAQCRLVKQSKGHTTAYCYNDYGQPVQITDAKNTGYFFDYDDHHRLSSTTDCFGKQTCDQHGKGRVTTITDAAGSGHLHHINMVTLLTLYCLAKKITVVLSWV</sequence>
<dbReference type="InterPro" id="IPR031325">
    <property type="entry name" value="RHS_repeat"/>
</dbReference>
<dbReference type="AlphaFoldDB" id="A0A378WGU4"/>
<dbReference type="Gene3D" id="2.180.10.10">
    <property type="entry name" value="RHS repeat-associated core"/>
    <property type="match status" value="1"/>
</dbReference>
<accession>A0A378WGU4</accession>
<dbReference type="EMBL" id="UGRS01000001">
    <property type="protein sequence ID" value="SUA36686.1"/>
    <property type="molecule type" value="Genomic_DNA"/>
</dbReference>
<proteinExistence type="predicted"/>
<protein>
    <submittedName>
        <fullName evidence="1">YD repeat (Two copies)</fullName>
    </submittedName>
</protein>
<organism evidence="1 2">
    <name type="scientific">Neisseria zoodegmatis</name>
    <dbReference type="NCBI Taxonomy" id="326523"/>
    <lineage>
        <taxon>Bacteria</taxon>
        <taxon>Pseudomonadati</taxon>
        <taxon>Pseudomonadota</taxon>
        <taxon>Betaproteobacteria</taxon>
        <taxon>Neisseriales</taxon>
        <taxon>Neisseriaceae</taxon>
        <taxon>Neisseria</taxon>
    </lineage>
</organism>
<dbReference type="Pfam" id="PF05593">
    <property type="entry name" value="RHS_repeat"/>
    <property type="match status" value="1"/>
</dbReference>
<dbReference type="OrthoDB" id="8606470at2"/>